<dbReference type="GO" id="GO:0003984">
    <property type="term" value="F:acetolactate synthase activity"/>
    <property type="evidence" value="ECO:0007669"/>
    <property type="project" value="TreeGrafter"/>
</dbReference>
<comment type="cofactor">
    <cofactor evidence="1">
        <name>Mg(2+)</name>
        <dbReference type="ChEBI" id="CHEBI:18420"/>
    </cofactor>
</comment>
<feature type="non-terminal residue" evidence="7">
    <location>
        <position position="1"/>
    </location>
</feature>
<organism evidence="7 8">
    <name type="scientific">Sphaeroforma arctica JP610</name>
    <dbReference type="NCBI Taxonomy" id="667725"/>
    <lineage>
        <taxon>Eukaryota</taxon>
        <taxon>Ichthyosporea</taxon>
        <taxon>Ichthyophonida</taxon>
        <taxon>Sphaeroforma</taxon>
    </lineage>
</organism>
<evidence type="ECO:0000313" key="7">
    <source>
        <dbReference type="EMBL" id="KNC79618.1"/>
    </source>
</evidence>
<dbReference type="InterPro" id="IPR029061">
    <property type="entry name" value="THDP-binding"/>
</dbReference>
<evidence type="ECO:0000256" key="5">
    <source>
        <dbReference type="ARBA" id="ARBA00023052"/>
    </source>
</evidence>
<dbReference type="GO" id="GO:0005948">
    <property type="term" value="C:acetolactate synthase complex"/>
    <property type="evidence" value="ECO:0007669"/>
    <property type="project" value="TreeGrafter"/>
</dbReference>
<dbReference type="Pfam" id="PF02775">
    <property type="entry name" value="TPP_enzyme_C"/>
    <property type="match status" value="1"/>
</dbReference>
<gene>
    <name evidence="7" type="ORF">SARC_07990</name>
</gene>
<dbReference type="Proteomes" id="UP000054560">
    <property type="component" value="Unassembled WGS sequence"/>
</dbReference>
<dbReference type="Gene3D" id="3.40.50.970">
    <property type="match status" value="1"/>
</dbReference>
<evidence type="ECO:0000256" key="3">
    <source>
        <dbReference type="ARBA" id="ARBA00007812"/>
    </source>
</evidence>
<name>A0A0L0FUN0_9EUKA</name>
<dbReference type="RefSeq" id="XP_014153520.1">
    <property type="nucleotide sequence ID" value="XM_014298045.1"/>
</dbReference>
<evidence type="ECO:0000256" key="2">
    <source>
        <dbReference type="ARBA" id="ARBA00001964"/>
    </source>
</evidence>
<keyword evidence="4" id="KW-0479">Metal-binding</keyword>
<dbReference type="GeneID" id="25908494"/>
<proteinExistence type="inferred from homology"/>
<dbReference type="GO" id="GO:0050660">
    <property type="term" value="F:flavin adenine dinucleotide binding"/>
    <property type="evidence" value="ECO:0007669"/>
    <property type="project" value="TreeGrafter"/>
</dbReference>
<comment type="similarity">
    <text evidence="3">Belongs to the TPP enzyme family.</text>
</comment>
<dbReference type="STRING" id="667725.A0A0L0FUN0"/>
<dbReference type="GO" id="GO:0009097">
    <property type="term" value="P:isoleucine biosynthetic process"/>
    <property type="evidence" value="ECO:0007669"/>
    <property type="project" value="TreeGrafter"/>
</dbReference>
<dbReference type="SUPFAM" id="SSF52518">
    <property type="entry name" value="Thiamin diphosphate-binding fold (THDP-binding)"/>
    <property type="match status" value="1"/>
</dbReference>
<evidence type="ECO:0000313" key="8">
    <source>
        <dbReference type="Proteomes" id="UP000054560"/>
    </source>
</evidence>
<reference evidence="7 8" key="1">
    <citation type="submission" date="2011-02" db="EMBL/GenBank/DDBJ databases">
        <title>The Genome Sequence of Sphaeroforma arctica JP610.</title>
        <authorList>
            <consortium name="The Broad Institute Genome Sequencing Platform"/>
            <person name="Russ C."/>
            <person name="Cuomo C."/>
            <person name="Young S.K."/>
            <person name="Zeng Q."/>
            <person name="Gargeya S."/>
            <person name="Alvarado L."/>
            <person name="Berlin A."/>
            <person name="Chapman S.B."/>
            <person name="Chen Z."/>
            <person name="Freedman E."/>
            <person name="Gellesch M."/>
            <person name="Goldberg J."/>
            <person name="Griggs A."/>
            <person name="Gujja S."/>
            <person name="Heilman E."/>
            <person name="Heiman D."/>
            <person name="Howarth C."/>
            <person name="Mehta T."/>
            <person name="Neiman D."/>
            <person name="Pearson M."/>
            <person name="Roberts A."/>
            <person name="Saif S."/>
            <person name="Shea T."/>
            <person name="Shenoy N."/>
            <person name="Sisk P."/>
            <person name="Stolte C."/>
            <person name="Sykes S."/>
            <person name="White J."/>
            <person name="Yandava C."/>
            <person name="Burger G."/>
            <person name="Gray M.W."/>
            <person name="Holland P.W.H."/>
            <person name="King N."/>
            <person name="Lang F.B.F."/>
            <person name="Roger A.J."/>
            <person name="Ruiz-Trillo I."/>
            <person name="Haas B."/>
            <person name="Nusbaum C."/>
            <person name="Birren B."/>
        </authorList>
    </citation>
    <scope>NUCLEOTIDE SEQUENCE [LARGE SCALE GENOMIC DNA]</scope>
    <source>
        <strain evidence="7 8">JP610</strain>
    </source>
</reference>
<dbReference type="PROSITE" id="PS00187">
    <property type="entry name" value="TPP_ENZYMES"/>
    <property type="match status" value="1"/>
</dbReference>
<feature type="domain" description="Thiamine pyrophosphate enzyme TPP-binding" evidence="6">
    <location>
        <begin position="1"/>
        <end position="122"/>
    </location>
</feature>
<dbReference type="EMBL" id="KQ242272">
    <property type="protein sequence ID" value="KNC79618.1"/>
    <property type="molecule type" value="Genomic_DNA"/>
</dbReference>
<keyword evidence="5" id="KW-0786">Thiamine pyrophosphate</keyword>
<evidence type="ECO:0000256" key="4">
    <source>
        <dbReference type="ARBA" id="ARBA00022723"/>
    </source>
</evidence>
<keyword evidence="8" id="KW-1185">Reference proteome</keyword>
<dbReference type="InterPro" id="IPR000399">
    <property type="entry name" value="TPP-bd_CS"/>
</dbReference>
<dbReference type="AlphaFoldDB" id="A0A0L0FUN0"/>
<evidence type="ECO:0000259" key="6">
    <source>
        <dbReference type="Pfam" id="PF02775"/>
    </source>
</evidence>
<dbReference type="InterPro" id="IPR045229">
    <property type="entry name" value="TPP_enz"/>
</dbReference>
<dbReference type="OrthoDB" id="16262at2759"/>
<dbReference type="GO" id="GO:0030976">
    <property type="term" value="F:thiamine pyrophosphate binding"/>
    <property type="evidence" value="ECO:0007669"/>
    <property type="project" value="InterPro"/>
</dbReference>
<accession>A0A0L0FUN0</accession>
<dbReference type="eggNOG" id="KOG1185">
    <property type="taxonomic scope" value="Eukaryota"/>
</dbReference>
<evidence type="ECO:0000256" key="1">
    <source>
        <dbReference type="ARBA" id="ARBA00001946"/>
    </source>
</evidence>
<dbReference type="InterPro" id="IPR011766">
    <property type="entry name" value="TPP_enzyme_TPP-bd"/>
</dbReference>
<dbReference type="PANTHER" id="PTHR18968">
    <property type="entry name" value="THIAMINE PYROPHOSPHATE ENZYMES"/>
    <property type="match status" value="1"/>
</dbReference>
<dbReference type="GO" id="GO:0000287">
    <property type="term" value="F:magnesium ion binding"/>
    <property type="evidence" value="ECO:0007669"/>
    <property type="project" value="InterPro"/>
</dbReference>
<comment type="cofactor">
    <cofactor evidence="2">
        <name>thiamine diphosphate</name>
        <dbReference type="ChEBI" id="CHEBI:58937"/>
    </cofactor>
</comment>
<dbReference type="PANTHER" id="PTHR18968:SF166">
    <property type="entry name" value="2-HYDROXYACYL-COA LYASE 2"/>
    <property type="match status" value="1"/>
</dbReference>
<dbReference type="GO" id="GO:0009099">
    <property type="term" value="P:L-valine biosynthetic process"/>
    <property type="evidence" value="ECO:0007669"/>
    <property type="project" value="TreeGrafter"/>
</dbReference>
<sequence>TLGVGAGFAIATKLRSPKSEVWTIFGDGAVGFSITELDTMVRFKLGVIMVIGNDAGWTQMVRDQERFLQSSVACVLSPTRYDLVCEAYGGKGFLVEKHEDIESTLAQAKEAAAKGLPVVINCRIARNNFREGAISV</sequence>
<protein>
    <recommendedName>
        <fullName evidence="6">Thiamine pyrophosphate enzyme TPP-binding domain-containing protein</fullName>
    </recommendedName>
</protein>